<keyword evidence="11" id="KW-1185">Reference proteome</keyword>
<dbReference type="InterPro" id="IPR036259">
    <property type="entry name" value="MFS_trans_sf"/>
</dbReference>
<evidence type="ECO:0000256" key="1">
    <source>
        <dbReference type="ARBA" id="ARBA00004141"/>
    </source>
</evidence>
<dbReference type="Pfam" id="PF00083">
    <property type="entry name" value="Sugar_tr"/>
    <property type="match status" value="1"/>
</dbReference>
<comment type="similarity">
    <text evidence="5">Belongs to the major facilitator superfamily. Phosphate:H(+) symporter (TC 2.A.1.9) family.</text>
</comment>
<evidence type="ECO:0000256" key="3">
    <source>
        <dbReference type="ARBA" id="ARBA00022989"/>
    </source>
</evidence>
<keyword evidence="4 8" id="KW-0472">Membrane</keyword>
<evidence type="ECO:0000256" key="4">
    <source>
        <dbReference type="ARBA" id="ARBA00023136"/>
    </source>
</evidence>
<evidence type="ECO:0000259" key="9">
    <source>
        <dbReference type="PROSITE" id="PS50850"/>
    </source>
</evidence>
<evidence type="ECO:0000256" key="2">
    <source>
        <dbReference type="ARBA" id="ARBA00022692"/>
    </source>
</evidence>
<keyword evidence="3 8" id="KW-1133">Transmembrane helix</keyword>
<keyword evidence="2 8" id="KW-0812">Transmembrane</keyword>
<sequence>MGGGAGEGMNVLKKLDEAKTQYYHFKAVVIAGMGFFTDAYDLFCISLVTKLLGRIYYHVPGSPKPGTLPPNVSAAVNGVAFCGTLAGQLFFGWLGDRMGRKRVYGLTLLLMFCSSVASGLSFGSSPRAVMATLCFFRFWLGFGIGGDYPLSATIMSEYASKSNRGAFIAAVFAMQGFGILTGGAVAMLVSAAFDRAYKAPSYEADPIASTAPQADYVWRIILMAGALPAVLTWYWRAKMPETARYTALVAKNGEKAAADMSKVLQEDIEATEKAEPNAPGKSSPPLFGLFTKEFARRHGLHLGPDSHRPPKHGPRVLGDGGDHRQAGQVRHPDDRVHHDDDIHVRASDPIRPLVNAGAADMVRRPLRLHLLLRQLWAQRHHLRGAGGDLPGQTAVHLPRNIGGFREIGGNRGVLRVLVPGSAAGQVQGGRRVPRRNRGEEFAHRLGGRQLSGHCVHSTGSGIKGEISGGTVKRQRRNSAVASLIWRKKRSSRRRRMQRHCSN</sequence>
<dbReference type="PANTHER" id="PTHR24064">
    <property type="entry name" value="SOLUTE CARRIER FAMILY 22 MEMBER"/>
    <property type="match status" value="1"/>
</dbReference>
<dbReference type="SUPFAM" id="SSF103473">
    <property type="entry name" value="MFS general substrate transporter"/>
    <property type="match status" value="1"/>
</dbReference>
<evidence type="ECO:0000313" key="11">
    <source>
        <dbReference type="Proteomes" id="UP000249390"/>
    </source>
</evidence>
<feature type="region of interest" description="Disordered" evidence="7">
    <location>
        <begin position="450"/>
        <end position="479"/>
    </location>
</feature>
<evidence type="ECO:0000256" key="6">
    <source>
        <dbReference type="ARBA" id="ARBA00049011"/>
    </source>
</evidence>
<dbReference type="AlphaFoldDB" id="A0A328E669"/>
<accession>A0A328E669</accession>
<feature type="transmembrane region" description="Helical" evidence="8">
    <location>
        <begin position="216"/>
        <end position="235"/>
    </location>
</feature>
<comment type="catalytic activity">
    <reaction evidence="6">
        <text>phosphate(in) + H(+)(in) = phosphate(out) + H(+)(out)</text>
        <dbReference type="Rhea" id="RHEA:29939"/>
        <dbReference type="ChEBI" id="CHEBI:15378"/>
        <dbReference type="ChEBI" id="CHEBI:43474"/>
    </reaction>
    <physiologicalReaction direction="right-to-left" evidence="6">
        <dbReference type="Rhea" id="RHEA:29941"/>
    </physiologicalReaction>
</comment>
<name>A0A328E669_9ASTE</name>
<dbReference type="GO" id="GO:0022857">
    <property type="term" value="F:transmembrane transporter activity"/>
    <property type="evidence" value="ECO:0007669"/>
    <property type="project" value="InterPro"/>
</dbReference>
<feature type="transmembrane region" description="Helical" evidence="8">
    <location>
        <begin position="27"/>
        <end position="52"/>
    </location>
</feature>
<feature type="region of interest" description="Disordered" evidence="7">
    <location>
        <begin position="300"/>
        <end position="336"/>
    </location>
</feature>
<dbReference type="EMBL" id="NQVE01000040">
    <property type="protein sequence ID" value="RAL52138.1"/>
    <property type="molecule type" value="Genomic_DNA"/>
</dbReference>
<feature type="transmembrane region" description="Helical" evidence="8">
    <location>
        <begin position="166"/>
        <end position="193"/>
    </location>
</feature>
<organism evidence="10 11">
    <name type="scientific">Cuscuta australis</name>
    <dbReference type="NCBI Taxonomy" id="267555"/>
    <lineage>
        <taxon>Eukaryota</taxon>
        <taxon>Viridiplantae</taxon>
        <taxon>Streptophyta</taxon>
        <taxon>Embryophyta</taxon>
        <taxon>Tracheophyta</taxon>
        <taxon>Spermatophyta</taxon>
        <taxon>Magnoliopsida</taxon>
        <taxon>eudicotyledons</taxon>
        <taxon>Gunneridae</taxon>
        <taxon>Pentapetalae</taxon>
        <taxon>asterids</taxon>
        <taxon>lamiids</taxon>
        <taxon>Solanales</taxon>
        <taxon>Convolvulaceae</taxon>
        <taxon>Cuscuteae</taxon>
        <taxon>Cuscuta</taxon>
        <taxon>Cuscuta subgen. Grammica</taxon>
        <taxon>Cuscuta sect. Cleistogrammica</taxon>
    </lineage>
</organism>
<gene>
    <name evidence="10" type="ORF">DM860_014965</name>
</gene>
<dbReference type="InterPro" id="IPR020846">
    <property type="entry name" value="MFS_dom"/>
</dbReference>
<protein>
    <recommendedName>
        <fullName evidence="9">Major facilitator superfamily (MFS) profile domain-containing protein</fullName>
    </recommendedName>
</protein>
<evidence type="ECO:0000256" key="8">
    <source>
        <dbReference type="SAM" id="Phobius"/>
    </source>
</evidence>
<reference evidence="10 11" key="1">
    <citation type="submission" date="2018-06" db="EMBL/GenBank/DDBJ databases">
        <title>The Genome of Cuscuta australis (Dodder) Provides Insight into the Evolution of Plant Parasitism.</title>
        <authorList>
            <person name="Liu H."/>
        </authorList>
    </citation>
    <scope>NUCLEOTIDE SEQUENCE [LARGE SCALE GENOMIC DNA]</scope>
    <source>
        <strain evidence="11">cv. Yunnan</strain>
        <tissue evidence="10">Vines</tissue>
    </source>
</reference>
<dbReference type="FunFam" id="1.20.1250.20:FF:000492">
    <property type="entry name" value="Probable inorganic phosphate transporter 1-5"/>
    <property type="match status" value="1"/>
</dbReference>
<dbReference type="GO" id="GO:0016020">
    <property type="term" value="C:membrane"/>
    <property type="evidence" value="ECO:0007669"/>
    <property type="project" value="UniProtKB-SubCell"/>
</dbReference>
<evidence type="ECO:0000313" key="10">
    <source>
        <dbReference type="EMBL" id="RAL52138.1"/>
    </source>
</evidence>
<feature type="transmembrane region" description="Helical" evidence="8">
    <location>
        <begin position="72"/>
        <end position="91"/>
    </location>
</feature>
<dbReference type="PROSITE" id="PS50850">
    <property type="entry name" value="MFS"/>
    <property type="match status" value="1"/>
</dbReference>
<comment type="caution">
    <text evidence="10">The sequence shown here is derived from an EMBL/GenBank/DDBJ whole genome shotgun (WGS) entry which is preliminary data.</text>
</comment>
<comment type="subcellular location">
    <subcellularLocation>
        <location evidence="1">Membrane</location>
        <topology evidence="1">Multi-pass membrane protein</topology>
    </subcellularLocation>
</comment>
<evidence type="ECO:0000256" key="7">
    <source>
        <dbReference type="SAM" id="MobiDB-lite"/>
    </source>
</evidence>
<feature type="transmembrane region" description="Helical" evidence="8">
    <location>
        <begin position="103"/>
        <end position="122"/>
    </location>
</feature>
<dbReference type="InterPro" id="IPR005828">
    <property type="entry name" value="MFS_sugar_transport-like"/>
</dbReference>
<feature type="compositionally biased region" description="Basic and acidic residues" evidence="7">
    <location>
        <begin position="320"/>
        <end position="336"/>
    </location>
</feature>
<dbReference type="Proteomes" id="UP000249390">
    <property type="component" value="Unassembled WGS sequence"/>
</dbReference>
<evidence type="ECO:0000256" key="5">
    <source>
        <dbReference type="ARBA" id="ARBA00044504"/>
    </source>
</evidence>
<dbReference type="Gene3D" id="1.20.1250.20">
    <property type="entry name" value="MFS general substrate transporter like domains"/>
    <property type="match status" value="1"/>
</dbReference>
<proteinExistence type="inferred from homology"/>
<feature type="domain" description="Major facilitator superfamily (MFS) profile" evidence="9">
    <location>
        <begin position="27"/>
        <end position="502"/>
    </location>
</feature>